<protein>
    <submittedName>
        <fullName evidence="1">Uncharacterized protein</fullName>
    </submittedName>
</protein>
<reference evidence="1" key="1">
    <citation type="submission" date="2021-02" db="EMBL/GenBank/DDBJ databases">
        <authorList>
            <consortium name="DOE Joint Genome Institute"/>
            <person name="Ahrendt S."/>
            <person name="Looney B.P."/>
            <person name="Miyauchi S."/>
            <person name="Morin E."/>
            <person name="Drula E."/>
            <person name="Courty P.E."/>
            <person name="Chicoki N."/>
            <person name="Fauchery L."/>
            <person name="Kohler A."/>
            <person name="Kuo A."/>
            <person name="Labutti K."/>
            <person name="Pangilinan J."/>
            <person name="Lipzen A."/>
            <person name="Riley R."/>
            <person name="Andreopoulos W."/>
            <person name="He G."/>
            <person name="Johnson J."/>
            <person name="Barry K.W."/>
            <person name="Grigoriev I.V."/>
            <person name="Nagy L."/>
            <person name="Hibbett D."/>
            <person name="Henrissat B."/>
            <person name="Matheny P.B."/>
            <person name="Labbe J."/>
            <person name="Martin F."/>
        </authorList>
    </citation>
    <scope>NUCLEOTIDE SEQUENCE</scope>
    <source>
        <strain evidence="1">FP105234-sp</strain>
    </source>
</reference>
<dbReference type="Proteomes" id="UP000814033">
    <property type="component" value="Unassembled WGS sequence"/>
</dbReference>
<sequence>MDTITLNSLHERISAYPDLSSRLTFADLDRFMRVCRHFKPEIQLNIKVDRSSPPSRLPLYLHDFIRKVLGFDDLTMFQCWVALRDLVWLDGPSNLLHEEVASVHRHGHTADRMSERFSDTMFYPPTFDCTRCSSPLRDVSRFPAVYYARDSGARAAYSTSLHCKSCKIRYYHNYFVEDKVRCYYGDLPAVIHFEEHAFVEARLCELFTLLMLFAWCAASLCSPPNCQPPLWPQTFALSSEQVWRAFFLNSLLRDSHERRQCLSMPDTGSHEARIRFAMEARNLRMIREGQPHKMHACGAVRAVVTDGISIGHPCCATHNCSEPLANNRHHFCPKHSDEAVICVVADCRSPASSNHRTCSKPTHRALESYRDLKQKAFFQLQGRLKRVGVAQPTDSVVTSHPNDDEDLDHDVDADLDESEKSEKGNRQLKARFGRRKTHNEQLIVCCCGVIAARATMYGAESISGVKDFLKAVYGRPEHLPGCIFYDCNCKLQAHLRKQKDWFFLRSILAVDVFHFKCKHKESDEFCQKHCNPAQWPELSDGEGNWVFNSSAAEQANVWLGGYLAIVREMLAYRFDFFLDEMIKLRNERLVARLEVQGKAPYIVPTVL</sequence>
<keyword evidence="2" id="KW-1185">Reference proteome</keyword>
<gene>
    <name evidence="1" type="ORF">FA95DRAFT_1550910</name>
</gene>
<reference evidence="1" key="2">
    <citation type="journal article" date="2022" name="New Phytol.">
        <title>Evolutionary transition to the ectomycorrhizal habit in the genomes of a hyperdiverse lineage of mushroom-forming fungi.</title>
        <authorList>
            <person name="Looney B."/>
            <person name="Miyauchi S."/>
            <person name="Morin E."/>
            <person name="Drula E."/>
            <person name="Courty P.E."/>
            <person name="Kohler A."/>
            <person name="Kuo A."/>
            <person name="LaButti K."/>
            <person name="Pangilinan J."/>
            <person name="Lipzen A."/>
            <person name="Riley R."/>
            <person name="Andreopoulos W."/>
            <person name="He G."/>
            <person name="Johnson J."/>
            <person name="Nolan M."/>
            <person name="Tritt A."/>
            <person name="Barry K.W."/>
            <person name="Grigoriev I.V."/>
            <person name="Nagy L.G."/>
            <person name="Hibbett D."/>
            <person name="Henrissat B."/>
            <person name="Matheny P.B."/>
            <person name="Labbe J."/>
            <person name="Martin F.M."/>
        </authorList>
    </citation>
    <scope>NUCLEOTIDE SEQUENCE</scope>
    <source>
        <strain evidence="1">FP105234-sp</strain>
    </source>
</reference>
<organism evidence="1 2">
    <name type="scientific">Auriscalpium vulgare</name>
    <dbReference type="NCBI Taxonomy" id="40419"/>
    <lineage>
        <taxon>Eukaryota</taxon>
        <taxon>Fungi</taxon>
        <taxon>Dikarya</taxon>
        <taxon>Basidiomycota</taxon>
        <taxon>Agaricomycotina</taxon>
        <taxon>Agaricomycetes</taxon>
        <taxon>Russulales</taxon>
        <taxon>Auriscalpiaceae</taxon>
        <taxon>Auriscalpium</taxon>
    </lineage>
</organism>
<name>A0ACB8R590_9AGAM</name>
<evidence type="ECO:0000313" key="2">
    <source>
        <dbReference type="Proteomes" id="UP000814033"/>
    </source>
</evidence>
<comment type="caution">
    <text evidence="1">The sequence shown here is derived from an EMBL/GenBank/DDBJ whole genome shotgun (WGS) entry which is preliminary data.</text>
</comment>
<proteinExistence type="predicted"/>
<accession>A0ACB8R590</accession>
<evidence type="ECO:0000313" key="1">
    <source>
        <dbReference type="EMBL" id="KAI0039062.1"/>
    </source>
</evidence>
<dbReference type="EMBL" id="MU276363">
    <property type="protein sequence ID" value="KAI0039062.1"/>
    <property type="molecule type" value="Genomic_DNA"/>
</dbReference>